<dbReference type="PROSITE" id="PS51143">
    <property type="entry name" value="MT_A70"/>
    <property type="match status" value="1"/>
</dbReference>
<protein>
    <recommendedName>
        <fullName evidence="4">Methyltransferase-like protein 4</fullName>
    </recommendedName>
</protein>
<sequence length="402" mass="46564">MELNVSCVNHAALVNSYYLRILFLRVSSFRLPLKALSKSSAAAVRRQRKTVARRRAEQLKELIAQGKFVPLSFKVRTALRNAYDRFSGERFESENFLPSYQDGCCGTDALQDVLNTLREFPRAENLNDGNVHRNLMNCLQVAEVNGNKYILPAGSVFARRDVRAIHEVALGKHKLIVIDPPWHNKSVSRGNQYVTFDHTDLLRINVPHIADLDECILAVWVTNRPRYKAYLQEKVLPSWGFTFHAYWYWLKLSKSGELLSPLDSTHRLPVETLVVAYRSRNEEIGQRLRQQLGEQMRIVLSVPLRHSWKPPMNCFFDESIGSQIELFARELRPYWTSVGYEVLKFQDVDLFQSATSVRRACTSMRLPALLLFQRFGFYCSRKERREFDTLVSAKNMNEINTI</sequence>
<reference evidence="2 3" key="1">
    <citation type="journal article" date="2021" name="Genome Biol.">
        <title>AFLAP: assembly-free linkage analysis pipeline using k-mers from genome sequencing data.</title>
        <authorList>
            <person name="Fletcher K."/>
            <person name="Zhang L."/>
            <person name="Gil J."/>
            <person name="Han R."/>
            <person name="Cavanaugh K."/>
            <person name="Michelmore R."/>
        </authorList>
    </citation>
    <scope>NUCLEOTIDE SEQUENCE [LARGE SCALE GENOMIC DNA]</scope>
    <source>
        <strain evidence="2 3">SF5</strain>
    </source>
</reference>
<comment type="similarity">
    <text evidence="1">Belongs to the MT-A70-like family.</text>
</comment>
<name>A0A976IG02_BRELC</name>
<dbReference type="Pfam" id="PF05063">
    <property type="entry name" value="MT-A70"/>
    <property type="match status" value="1"/>
</dbReference>
<dbReference type="EMBL" id="SHOA02000014">
    <property type="protein sequence ID" value="TDH70517.1"/>
    <property type="molecule type" value="Genomic_DNA"/>
</dbReference>
<evidence type="ECO:0000256" key="1">
    <source>
        <dbReference type="PROSITE-ProRule" id="PRU00489"/>
    </source>
</evidence>
<dbReference type="PANTHER" id="PTHR12829">
    <property type="entry name" value="N6-ADENOSINE-METHYLTRANSFERASE"/>
    <property type="match status" value="1"/>
</dbReference>
<dbReference type="InterPro" id="IPR007757">
    <property type="entry name" value="MT-A70-like"/>
</dbReference>
<dbReference type="AlphaFoldDB" id="A0A976IG02"/>
<evidence type="ECO:0000313" key="3">
    <source>
        <dbReference type="Proteomes" id="UP000294530"/>
    </source>
</evidence>
<dbReference type="RefSeq" id="XP_067820016.1">
    <property type="nucleotide sequence ID" value="XM_067964589.1"/>
</dbReference>
<comment type="caution">
    <text evidence="2">The sequence shown here is derived from an EMBL/GenBank/DDBJ whole genome shotgun (WGS) entry which is preliminary data.</text>
</comment>
<dbReference type="OrthoDB" id="61116at2759"/>
<dbReference type="Proteomes" id="UP000294530">
    <property type="component" value="Unassembled WGS sequence"/>
</dbReference>
<dbReference type="GO" id="GO:0005634">
    <property type="term" value="C:nucleus"/>
    <property type="evidence" value="ECO:0007669"/>
    <property type="project" value="TreeGrafter"/>
</dbReference>
<keyword evidence="3" id="KW-1185">Reference proteome</keyword>
<organism evidence="2 3">
    <name type="scientific">Bremia lactucae</name>
    <name type="common">Lettuce downy mildew</name>
    <dbReference type="NCBI Taxonomy" id="4779"/>
    <lineage>
        <taxon>Eukaryota</taxon>
        <taxon>Sar</taxon>
        <taxon>Stramenopiles</taxon>
        <taxon>Oomycota</taxon>
        <taxon>Peronosporomycetes</taxon>
        <taxon>Peronosporales</taxon>
        <taxon>Peronosporaceae</taxon>
        <taxon>Bremia</taxon>
    </lineage>
</organism>
<proteinExistence type="inferred from homology"/>
<dbReference type="GeneID" id="94350260"/>
<evidence type="ECO:0000313" key="2">
    <source>
        <dbReference type="EMBL" id="TDH70517.1"/>
    </source>
</evidence>
<accession>A0A976IG02</accession>
<dbReference type="PANTHER" id="PTHR12829:SF4">
    <property type="entry name" value="N(6)-ADENINE-SPECIFIC METHYLTRANSFERASE METTL4"/>
    <property type="match status" value="1"/>
</dbReference>
<evidence type="ECO:0008006" key="4">
    <source>
        <dbReference type="Google" id="ProtNLM"/>
    </source>
</evidence>
<dbReference type="KEGG" id="blac:94350260"/>
<dbReference type="GO" id="GO:0008168">
    <property type="term" value="F:methyltransferase activity"/>
    <property type="evidence" value="ECO:0007669"/>
    <property type="project" value="TreeGrafter"/>
</dbReference>
<gene>
    <name evidence="2" type="ORF">CCR75_006519</name>
</gene>